<gene>
    <name evidence="2" type="primary">5</name>
    <name evidence="2" type="ORF">SEA_CATFISH_5</name>
</gene>
<evidence type="ECO:0000313" key="3">
    <source>
        <dbReference type="Proteomes" id="UP000264051"/>
    </source>
</evidence>
<feature type="domain" description="Terminase small subunit actinomycetes phage-type" evidence="1">
    <location>
        <begin position="12"/>
        <end position="111"/>
    </location>
</feature>
<dbReference type="Proteomes" id="UP000264051">
    <property type="component" value="Segment"/>
</dbReference>
<reference evidence="3" key="1">
    <citation type="submission" date="2018-07" db="EMBL/GenBank/DDBJ databases">
        <authorList>
            <person name="Byford A.D."/>
            <person name="Nguyen L.Q."/>
            <person name="Alvarez I.A."/>
            <person name="Bhandari M."/>
            <person name="Desselle J.R."/>
            <person name="Duong Q.-N.N."/>
            <person name="Dupree A.F."/>
            <person name="Feroben K.E."/>
            <person name="Garrison M.E."/>
            <person name="Higginbotham J.L."/>
            <person name="Hunter C.W."/>
            <person name="Knight B.A."/>
            <person name="Lee J.A."/>
            <person name="Lewis I.C."/>
            <person name="Long E.L."/>
            <person name="Rimal A."/>
            <person name="Sinnasone S."/>
            <person name="Tandukar J."/>
            <person name="Willis C.E."/>
            <person name="Nguyen A.V."/>
            <person name="Hancock A.M."/>
            <person name="Dicus A.P."/>
            <person name="Gallien G.E."/>
            <person name="Weidemeier A.M.D."/>
            <person name="Gissendanner C.R."/>
            <person name="Findley A.M."/>
            <person name="Bollivar D.W."/>
            <person name="Garlena R.A."/>
            <person name="Russell D.A."/>
            <person name="Pope W.H."/>
            <person name="Jacobs-Sera D."/>
            <person name="Hatfull G.F."/>
        </authorList>
    </citation>
    <scope>NUCLEOTIDE SEQUENCE [LARGE SCALE GENOMIC DNA]</scope>
</reference>
<name>A0A385D0H2_9CAUD</name>
<dbReference type="KEGG" id="vg:63911531"/>
<dbReference type="InterPro" id="IPR057630">
    <property type="entry name" value="Terminase_6"/>
</dbReference>
<dbReference type="Pfam" id="PF23931">
    <property type="entry name" value="Terminase_6"/>
    <property type="match status" value="1"/>
</dbReference>
<protein>
    <submittedName>
        <fullName evidence="2">Terminase small subunit</fullName>
    </submittedName>
</protein>
<proteinExistence type="predicted"/>
<dbReference type="EMBL" id="MH697580">
    <property type="protein sequence ID" value="AXQ51842.1"/>
    <property type="molecule type" value="Genomic_DNA"/>
</dbReference>
<dbReference type="GeneID" id="63911531"/>
<organism evidence="2 3">
    <name type="scientific">Gordonia phage Catfish</name>
    <dbReference type="NCBI Taxonomy" id="2301538"/>
    <lineage>
        <taxon>Viruses</taxon>
        <taxon>Duplodnaviria</taxon>
        <taxon>Heunggongvirae</taxon>
        <taxon>Uroviricota</taxon>
        <taxon>Caudoviricetes</taxon>
        <taxon>Ruthgordonvirinae</taxon>
        <taxon>Catfishvirus</taxon>
        <taxon>Catfishvirus catfish</taxon>
    </lineage>
</organism>
<keyword evidence="3" id="KW-1185">Reference proteome</keyword>
<evidence type="ECO:0000259" key="1">
    <source>
        <dbReference type="Pfam" id="PF23931"/>
    </source>
</evidence>
<evidence type="ECO:0000313" key="2">
    <source>
        <dbReference type="EMBL" id="AXQ51842.1"/>
    </source>
</evidence>
<dbReference type="RefSeq" id="YP_010050795.1">
    <property type="nucleotide sequence ID" value="NC_054434.1"/>
</dbReference>
<accession>A0A385D0H2</accession>
<sequence>MSDNPESLRGSVDSAIENMDWLTSADVAAKALARSYADQIDAVLEGSHTCKECGAESAQSPEQITKALYLGPHLLNALKALGGTPEGRAGIDVTQEVKGALSGIRKRRTAGS</sequence>